<name>A0A7R9D854_TIMCR</name>
<feature type="compositionally biased region" description="Low complexity" evidence="2">
    <location>
        <begin position="165"/>
        <end position="182"/>
    </location>
</feature>
<feature type="region of interest" description="Disordered" evidence="2">
    <location>
        <begin position="142"/>
        <end position="182"/>
    </location>
</feature>
<evidence type="ECO:0000256" key="2">
    <source>
        <dbReference type="SAM" id="MobiDB-lite"/>
    </source>
</evidence>
<dbReference type="AlphaFoldDB" id="A0A7R9D854"/>
<gene>
    <name evidence="3" type="ORF">TCEB3V08_LOCUS9786</name>
</gene>
<evidence type="ECO:0000256" key="1">
    <source>
        <dbReference type="SAM" id="Coils"/>
    </source>
</evidence>
<feature type="compositionally biased region" description="Polar residues" evidence="2">
    <location>
        <begin position="142"/>
        <end position="151"/>
    </location>
</feature>
<evidence type="ECO:0000313" key="3">
    <source>
        <dbReference type="EMBL" id="CAD7408963.1"/>
    </source>
</evidence>
<sequence>MGVQVQCWGKFKSQVRKLKLLERQHSIKTGGGEPYKTSPADEFAAQVLTSQPCLDEQIATPWDSDSCYLQDDALVHTINHPETNTSTSNKSSPHIPIRSLTPQPSTSNQTLSPSIQASLISIQSVLDPSTIRENVFLTSKSTSLFPPSQSPHVPESMQHSSCEDPASAPTPLTSTPSTNSASKVLKCAVRSRPSSSNTCVETEIELRSGKLEELKGMQEKHKKKLDNAAHSRYEVRLLEHQEQLQVICLEREKLMLERERRALRAANLDVENKELELARSKDNL</sequence>
<feature type="compositionally biased region" description="Polar residues" evidence="2">
    <location>
        <begin position="80"/>
        <end position="92"/>
    </location>
</feature>
<feature type="region of interest" description="Disordered" evidence="2">
    <location>
        <begin position="80"/>
        <end position="112"/>
    </location>
</feature>
<keyword evidence="1" id="KW-0175">Coiled coil</keyword>
<protein>
    <submittedName>
        <fullName evidence="3">Uncharacterized protein</fullName>
    </submittedName>
</protein>
<organism evidence="3">
    <name type="scientific">Timema cristinae</name>
    <name type="common">Walking stick</name>
    <dbReference type="NCBI Taxonomy" id="61476"/>
    <lineage>
        <taxon>Eukaryota</taxon>
        <taxon>Metazoa</taxon>
        <taxon>Ecdysozoa</taxon>
        <taxon>Arthropoda</taxon>
        <taxon>Hexapoda</taxon>
        <taxon>Insecta</taxon>
        <taxon>Pterygota</taxon>
        <taxon>Neoptera</taxon>
        <taxon>Polyneoptera</taxon>
        <taxon>Phasmatodea</taxon>
        <taxon>Timematodea</taxon>
        <taxon>Timematoidea</taxon>
        <taxon>Timematidae</taxon>
        <taxon>Timema</taxon>
    </lineage>
</organism>
<accession>A0A7R9D854</accession>
<proteinExistence type="predicted"/>
<feature type="coiled-coil region" evidence="1">
    <location>
        <begin position="246"/>
        <end position="283"/>
    </location>
</feature>
<feature type="compositionally biased region" description="Polar residues" evidence="2">
    <location>
        <begin position="100"/>
        <end position="112"/>
    </location>
</feature>
<dbReference type="EMBL" id="OC320854">
    <property type="protein sequence ID" value="CAD7408963.1"/>
    <property type="molecule type" value="Genomic_DNA"/>
</dbReference>
<reference evidence="3" key="1">
    <citation type="submission" date="2020-11" db="EMBL/GenBank/DDBJ databases">
        <authorList>
            <person name="Tran Van P."/>
        </authorList>
    </citation>
    <scope>NUCLEOTIDE SEQUENCE</scope>
</reference>